<gene>
    <name evidence="1" type="ORF">JF74_19390</name>
</gene>
<name>A0A0F4L7C8_9LACO</name>
<evidence type="ECO:0000313" key="2">
    <source>
        <dbReference type="Proteomes" id="UP000033531"/>
    </source>
</evidence>
<protein>
    <submittedName>
        <fullName evidence="1">Uncharacterized protein</fullName>
    </submittedName>
</protein>
<dbReference type="Proteomes" id="UP000033531">
    <property type="component" value="Plasmid pHma8p1"/>
</dbReference>
<dbReference type="AlphaFoldDB" id="A0A0F4L7C8"/>
<dbReference type="OrthoDB" id="2303439at2"/>
<reference evidence="1 2" key="1">
    <citation type="submission" date="2015-01" db="EMBL/GenBank/DDBJ databases">
        <title>Comparative genomics of the lactic acid bacteria isolated from the honey bee gut.</title>
        <authorList>
            <person name="Ellegaard K.M."/>
            <person name="Tamarit D."/>
            <person name="Javelind E."/>
            <person name="Olofsson T."/>
            <person name="Andersson S.G."/>
            <person name="Vasquez A."/>
        </authorList>
    </citation>
    <scope>NUCLEOTIDE SEQUENCE [LARGE SCALE GENOMIC DNA]</scope>
    <source>
        <strain evidence="1 2">Hma8</strain>
        <plasmid evidence="1">pHma8p1</plasmid>
    </source>
</reference>
<proteinExistence type="predicted"/>
<dbReference type="HOGENOM" id="CLU_962378_0_0_9"/>
<keyword evidence="1" id="KW-0614">Plasmid</keyword>
<comment type="caution">
    <text evidence="1">The sequence shown here is derived from an EMBL/GenBank/DDBJ whole genome shotgun (WGS) entry which is preliminary data.</text>
</comment>
<dbReference type="EMBL" id="JXLI01000019">
    <property type="protein sequence ID" value="KJY54757.1"/>
    <property type="molecule type" value="Genomic_DNA"/>
</dbReference>
<dbReference type="PATRIC" id="fig|1218507.3.peg.86"/>
<dbReference type="RefSeq" id="WP_046325851.1">
    <property type="nucleotide sequence ID" value="NZ_JBHTMT010000007.1"/>
</dbReference>
<sequence length="289" mass="34758">METKNHIEQLELFSSLMAKTKQRKKLLVDRNQFDKSPTLFHKFKQLARVIYHSYLWDDEQILKAARILYPYIDFKTCASQKNRKVIETRFVSDKTQMKLKLFGKSDQTYCRSIYYKLERNQYYKRFLILSDAKELVAHYTDTYYRCNKPFVRYSYISKEYLLGYAYLISNIKAKIYGKDAHWISLINFELKDVFKGLIAGTRSKNYAYYDYVLAHLNIADKRQQEIVRDYKLMQELYLSIGKENKLVRWNGLVSYKQLIDYIHNFLDSNFIVVPTKRSLIPKPKERAFF</sequence>
<evidence type="ECO:0000313" key="1">
    <source>
        <dbReference type="EMBL" id="KJY54757.1"/>
    </source>
</evidence>
<organism evidence="1 2">
    <name type="scientific">Lactobacillus melliventris</name>
    <dbReference type="NCBI Taxonomy" id="1218507"/>
    <lineage>
        <taxon>Bacteria</taxon>
        <taxon>Bacillati</taxon>
        <taxon>Bacillota</taxon>
        <taxon>Bacilli</taxon>
        <taxon>Lactobacillales</taxon>
        <taxon>Lactobacillaceae</taxon>
        <taxon>Lactobacillus</taxon>
    </lineage>
</organism>
<geneLocation type="plasmid" evidence="1">
    <name>pHma8p1</name>
</geneLocation>
<accession>A0A0F4L7C8</accession>